<reference evidence="2" key="1">
    <citation type="submission" date="2020-12" db="EMBL/GenBank/DDBJ databases">
        <title>Bacterial novel species Mucilaginibacter sp. SD-g isolated from soil.</title>
        <authorList>
            <person name="Jung H.-Y."/>
        </authorList>
    </citation>
    <scope>NUCLEOTIDE SEQUENCE</scope>
    <source>
        <strain evidence="2">SD-g</strain>
    </source>
</reference>
<protein>
    <submittedName>
        <fullName evidence="2">Uncharacterized protein</fullName>
    </submittedName>
</protein>
<accession>A0A934PNK4</accession>
<evidence type="ECO:0000313" key="2">
    <source>
        <dbReference type="EMBL" id="MBK0377854.1"/>
    </source>
</evidence>
<proteinExistence type="predicted"/>
<evidence type="ECO:0000313" key="3">
    <source>
        <dbReference type="Proteomes" id="UP000613193"/>
    </source>
</evidence>
<keyword evidence="1" id="KW-1133">Transmembrane helix</keyword>
<feature type="transmembrane region" description="Helical" evidence="1">
    <location>
        <begin position="43"/>
        <end position="65"/>
    </location>
</feature>
<gene>
    <name evidence="2" type="ORF">I5M19_00935</name>
</gene>
<evidence type="ECO:0000256" key="1">
    <source>
        <dbReference type="SAM" id="Phobius"/>
    </source>
</evidence>
<dbReference type="RefSeq" id="WP_200063114.1">
    <property type="nucleotide sequence ID" value="NZ_JAEHFW010000001.1"/>
</dbReference>
<comment type="caution">
    <text evidence="2">The sequence shown here is derived from an EMBL/GenBank/DDBJ whole genome shotgun (WGS) entry which is preliminary data.</text>
</comment>
<feature type="transmembrane region" description="Helical" evidence="1">
    <location>
        <begin position="74"/>
        <end position="94"/>
    </location>
</feature>
<dbReference type="AlphaFoldDB" id="A0A934PNK4"/>
<keyword evidence="1" id="KW-0472">Membrane</keyword>
<sequence>MKSLKIRSLLLGSFIFAFGALKLVDPFGSWFHIQLINSGLGDFMFPFGVGTEITTGLILLGALIIKSKIFYRRFLAFIIAGSVLVVFTMITAIYVHLQPNVPANVLPLGIKPPVIPVTVLILAAVNILFTFKLYQTTPGPVGN</sequence>
<dbReference type="Proteomes" id="UP000613193">
    <property type="component" value="Unassembled WGS sequence"/>
</dbReference>
<dbReference type="EMBL" id="JAEHFW010000001">
    <property type="protein sequence ID" value="MBK0377854.1"/>
    <property type="molecule type" value="Genomic_DNA"/>
</dbReference>
<feature type="transmembrane region" description="Helical" evidence="1">
    <location>
        <begin position="114"/>
        <end position="134"/>
    </location>
</feature>
<keyword evidence="1" id="KW-0812">Transmembrane</keyword>
<organism evidence="2 3">
    <name type="scientific">Mucilaginibacter segetis</name>
    <dbReference type="NCBI Taxonomy" id="2793071"/>
    <lineage>
        <taxon>Bacteria</taxon>
        <taxon>Pseudomonadati</taxon>
        <taxon>Bacteroidota</taxon>
        <taxon>Sphingobacteriia</taxon>
        <taxon>Sphingobacteriales</taxon>
        <taxon>Sphingobacteriaceae</taxon>
        <taxon>Mucilaginibacter</taxon>
    </lineage>
</organism>
<keyword evidence="3" id="KW-1185">Reference proteome</keyword>
<name>A0A934PNK4_9SPHI</name>